<dbReference type="Proteomes" id="UP000178964">
    <property type="component" value="Unassembled WGS sequence"/>
</dbReference>
<sequence length="152" mass="16839">MTKVYIGADHGGFKLKEELKLFIEGLGFEVEDLGAHEMVEFDDYPDYIFPVAERVASDGDSDSLGVVIGRSGNGEAIAANKVKGVRAAVCLNFVMAQKAREHNAANVLSLGADYIPREEVLHVVKTFLESKFSGDERHKRRIEKIASYEYSK</sequence>
<dbReference type="GO" id="GO:0009052">
    <property type="term" value="P:pentose-phosphate shunt, non-oxidative branch"/>
    <property type="evidence" value="ECO:0007669"/>
    <property type="project" value="TreeGrafter"/>
</dbReference>
<dbReference type="GO" id="GO:0004751">
    <property type="term" value="F:ribose-5-phosphate isomerase activity"/>
    <property type="evidence" value="ECO:0007669"/>
    <property type="project" value="TreeGrafter"/>
</dbReference>
<dbReference type="InterPro" id="IPR036569">
    <property type="entry name" value="RpiB_LacA_LacB_sf"/>
</dbReference>
<dbReference type="GO" id="GO:0019316">
    <property type="term" value="P:D-allose catabolic process"/>
    <property type="evidence" value="ECO:0007669"/>
    <property type="project" value="TreeGrafter"/>
</dbReference>
<dbReference type="Pfam" id="PF02502">
    <property type="entry name" value="LacAB_rpiB"/>
    <property type="match status" value="1"/>
</dbReference>
<dbReference type="InterPro" id="IPR003500">
    <property type="entry name" value="RpiB_LacA_LacB"/>
</dbReference>
<organism evidence="2 3">
    <name type="scientific">candidate division WWE3 bacterium RIFCSPLOWO2_01_FULL_42_11</name>
    <dbReference type="NCBI Taxonomy" id="1802627"/>
    <lineage>
        <taxon>Bacteria</taxon>
        <taxon>Katanobacteria</taxon>
    </lineage>
</organism>
<comment type="caution">
    <text evidence="2">The sequence shown here is derived from an EMBL/GenBank/DDBJ whole genome shotgun (WGS) entry which is preliminary data.</text>
</comment>
<name>A0A1F4VRB5_UNCKA</name>
<evidence type="ECO:0000256" key="1">
    <source>
        <dbReference type="ARBA" id="ARBA00008754"/>
    </source>
</evidence>
<dbReference type="SUPFAM" id="SSF89623">
    <property type="entry name" value="Ribose/Galactose isomerase RpiB/AlsB"/>
    <property type="match status" value="1"/>
</dbReference>
<evidence type="ECO:0008006" key="4">
    <source>
        <dbReference type="Google" id="ProtNLM"/>
    </source>
</evidence>
<reference evidence="2 3" key="1">
    <citation type="journal article" date="2016" name="Nat. Commun.">
        <title>Thousands of microbial genomes shed light on interconnected biogeochemical processes in an aquifer system.</title>
        <authorList>
            <person name="Anantharaman K."/>
            <person name="Brown C.T."/>
            <person name="Hug L.A."/>
            <person name="Sharon I."/>
            <person name="Castelle C.J."/>
            <person name="Probst A.J."/>
            <person name="Thomas B.C."/>
            <person name="Singh A."/>
            <person name="Wilkins M.J."/>
            <person name="Karaoz U."/>
            <person name="Brodie E.L."/>
            <person name="Williams K.H."/>
            <person name="Hubbard S.S."/>
            <person name="Banfield J.F."/>
        </authorList>
    </citation>
    <scope>NUCLEOTIDE SEQUENCE [LARGE SCALE GENOMIC DNA]</scope>
</reference>
<dbReference type="Gene3D" id="3.40.1400.10">
    <property type="entry name" value="Sugar-phosphate isomerase, RpiB/LacA/LacB"/>
    <property type="match status" value="1"/>
</dbReference>
<dbReference type="PANTHER" id="PTHR30345">
    <property type="entry name" value="RIBOSE-5-PHOSPHATE ISOMERASE B"/>
    <property type="match status" value="1"/>
</dbReference>
<evidence type="ECO:0000313" key="2">
    <source>
        <dbReference type="EMBL" id="OGC59518.1"/>
    </source>
</evidence>
<dbReference type="PANTHER" id="PTHR30345:SF0">
    <property type="entry name" value="DNA DAMAGE-REPAIR_TOLERATION PROTEIN DRT102"/>
    <property type="match status" value="1"/>
</dbReference>
<accession>A0A1F4VRB5</accession>
<protein>
    <recommendedName>
        <fullName evidence="4">Ribose-5-phosphate isomerase</fullName>
    </recommendedName>
</protein>
<dbReference type="NCBIfam" id="NF004051">
    <property type="entry name" value="PRK05571.1"/>
    <property type="match status" value="1"/>
</dbReference>
<proteinExistence type="inferred from homology"/>
<evidence type="ECO:0000313" key="3">
    <source>
        <dbReference type="Proteomes" id="UP000178964"/>
    </source>
</evidence>
<dbReference type="NCBIfam" id="TIGR00689">
    <property type="entry name" value="rpiB_lacA_lacB"/>
    <property type="match status" value="1"/>
</dbReference>
<dbReference type="AlphaFoldDB" id="A0A1F4VRB5"/>
<comment type="similarity">
    <text evidence="1">Belongs to the LacAB/RpiB family.</text>
</comment>
<gene>
    <name evidence="2" type="ORF">A3A70_01380</name>
</gene>
<dbReference type="STRING" id="1802627.A3A70_01380"/>
<dbReference type="EMBL" id="MEVK01000014">
    <property type="protein sequence ID" value="OGC59518.1"/>
    <property type="molecule type" value="Genomic_DNA"/>
</dbReference>
<dbReference type="PIRSF" id="PIRSF005384">
    <property type="entry name" value="RpiB_LacA_B"/>
    <property type="match status" value="1"/>
</dbReference>